<feature type="region of interest" description="Disordered" evidence="1">
    <location>
        <begin position="125"/>
        <end position="146"/>
    </location>
</feature>
<dbReference type="Proteomes" id="UP001474421">
    <property type="component" value="Unassembled WGS sequence"/>
</dbReference>
<organism evidence="3 4">
    <name type="scientific">Crotalus adamanteus</name>
    <name type="common">Eastern diamondback rattlesnake</name>
    <dbReference type="NCBI Taxonomy" id="8729"/>
    <lineage>
        <taxon>Eukaryota</taxon>
        <taxon>Metazoa</taxon>
        <taxon>Chordata</taxon>
        <taxon>Craniata</taxon>
        <taxon>Vertebrata</taxon>
        <taxon>Euteleostomi</taxon>
        <taxon>Lepidosauria</taxon>
        <taxon>Squamata</taxon>
        <taxon>Bifurcata</taxon>
        <taxon>Unidentata</taxon>
        <taxon>Episquamata</taxon>
        <taxon>Toxicofera</taxon>
        <taxon>Serpentes</taxon>
        <taxon>Colubroidea</taxon>
        <taxon>Viperidae</taxon>
        <taxon>Crotalinae</taxon>
        <taxon>Crotalus</taxon>
    </lineage>
</organism>
<gene>
    <name evidence="3" type="ORF">NXF25_019194</name>
</gene>
<feature type="domain" description="Enhancer of polycomb C-terminal" evidence="2">
    <location>
        <begin position="1"/>
        <end position="46"/>
    </location>
</feature>
<proteinExistence type="predicted"/>
<comment type="caution">
    <text evidence="3">The sequence shown here is derived from an EMBL/GenBank/DDBJ whole genome shotgun (WGS) entry which is preliminary data.</text>
</comment>
<reference evidence="3 4" key="1">
    <citation type="journal article" date="2024" name="Proc. Natl. Acad. Sci. U.S.A.">
        <title>The genetic regulatory architecture and epigenomic basis for age-related changes in rattlesnake venom.</title>
        <authorList>
            <person name="Hogan M.P."/>
            <person name="Holding M.L."/>
            <person name="Nystrom G.S."/>
            <person name="Colston T.J."/>
            <person name="Bartlett D.A."/>
            <person name="Mason A.J."/>
            <person name="Ellsworth S.A."/>
            <person name="Rautsaw R.M."/>
            <person name="Lawrence K.C."/>
            <person name="Strickland J.L."/>
            <person name="He B."/>
            <person name="Fraser P."/>
            <person name="Margres M.J."/>
            <person name="Gilbert D.M."/>
            <person name="Gibbs H.L."/>
            <person name="Parkinson C.L."/>
            <person name="Rokyta D.R."/>
        </authorList>
    </citation>
    <scope>NUCLEOTIDE SEQUENCE [LARGE SCALE GENOMIC DNA]</scope>
    <source>
        <strain evidence="3">DRR0105</strain>
    </source>
</reference>
<protein>
    <submittedName>
        <fullName evidence="3">Enhancer of polycomb 1-like</fullName>
    </submittedName>
</protein>
<sequence>MGFKMKDDVVLGIGVNGILQASGLYKGLHFSSTMPTALGTQEASQQVEEAAQGGVEAPEPAVVVQEEQPVVRPKIIPSKAPLGGVEKDPTPIAHKECQATGQLHVQHQAHETLCHLEGLLHRRKVRNSQRQRGSSYISGCNKDHQR</sequence>
<evidence type="ECO:0000313" key="3">
    <source>
        <dbReference type="EMBL" id="KAK9395833.1"/>
    </source>
</evidence>
<evidence type="ECO:0000259" key="2">
    <source>
        <dbReference type="Pfam" id="PF06752"/>
    </source>
</evidence>
<name>A0AAW1B179_CROAD</name>
<evidence type="ECO:0000256" key="1">
    <source>
        <dbReference type="SAM" id="MobiDB-lite"/>
    </source>
</evidence>
<keyword evidence="4" id="KW-1185">Reference proteome</keyword>
<evidence type="ECO:0000313" key="4">
    <source>
        <dbReference type="Proteomes" id="UP001474421"/>
    </source>
</evidence>
<dbReference type="InterPro" id="IPR009607">
    <property type="entry name" value="Enhancer_polycomb_C"/>
</dbReference>
<accession>A0AAW1B179</accession>
<dbReference type="AlphaFoldDB" id="A0AAW1B179"/>
<dbReference type="EMBL" id="JAOTOJ010000009">
    <property type="protein sequence ID" value="KAK9395833.1"/>
    <property type="molecule type" value="Genomic_DNA"/>
</dbReference>
<dbReference type="Pfam" id="PF06752">
    <property type="entry name" value="E_Pc_C"/>
    <property type="match status" value="1"/>
</dbReference>